<protein>
    <recommendedName>
        <fullName evidence="6">Peptidyl-prolyl cis-trans isomerase</fullName>
        <ecNumber evidence="6">5.2.1.8</ecNumber>
    </recommendedName>
</protein>
<evidence type="ECO:0000256" key="3">
    <source>
        <dbReference type="ARBA" id="ARBA00023110"/>
    </source>
</evidence>
<proteinExistence type="inferred from homology"/>
<keyword evidence="4 5" id="KW-0413">Isomerase</keyword>
<dbReference type="Proteomes" id="UP001595773">
    <property type="component" value="Unassembled WGS sequence"/>
</dbReference>
<dbReference type="RefSeq" id="WP_376991695.1">
    <property type="nucleotide sequence ID" value="NZ_BAABLL010000014.1"/>
</dbReference>
<evidence type="ECO:0000256" key="1">
    <source>
        <dbReference type="ARBA" id="ARBA00000971"/>
    </source>
</evidence>
<dbReference type="EMBL" id="JBHSCQ010000011">
    <property type="protein sequence ID" value="MFC4265839.1"/>
    <property type="molecule type" value="Genomic_DNA"/>
</dbReference>
<dbReference type="PANTHER" id="PTHR43811:SF19">
    <property type="entry name" value="39 KDA FK506-BINDING NUCLEAR PROTEIN"/>
    <property type="match status" value="1"/>
</dbReference>
<evidence type="ECO:0000256" key="4">
    <source>
        <dbReference type="ARBA" id="ARBA00023235"/>
    </source>
</evidence>
<sequence>MGNLANDRTKPEIEFPDHAVPTELVIEDLIVGTGTEVVSGNTVSTHYVGVAFSTGEEFDSSWGRGAPLDFRAGIGQVIKGWDQGLIGMKVGGRRRLEIPSELAYGSRGAGGAIGPNEALIFVVDLVDVR</sequence>
<dbReference type="InterPro" id="IPR001179">
    <property type="entry name" value="PPIase_FKBP_dom"/>
</dbReference>
<dbReference type="PROSITE" id="PS50059">
    <property type="entry name" value="FKBP_PPIASE"/>
    <property type="match status" value="1"/>
</dbReference>
<evidence type="ECO:0000313" key="9">
    <source>
        <dbReference type="Proteomes" id="UP001595773"/>
    </source>
</evidence>
<dbReference type="EC" id="5.2.1.8" evidence="6"/>
<dbReference type="SUPFAM" id="SSF54534">
    <property type="entry name" value="FKBP-like"/>
    <property type="match status" value="1"/>
</dbReference>
<evidence type="ECO:0000256" key="5">
    <source>
        <dbReference type="PROSITE-ProRule" id="PRU00277"/>
    </source>
</evidence>
<evidence type="ECO:0000313" key="8">
    <source>
        <dbReference type="EMBL" id="MFC4265839.1"/>
    </source>
</evidence>
<evidence type="ECO:0000256" key="6">
    <source>
        <dbReference type="RuleBase" id="RU003915"/>
    </source>
</evidence>
<comment type="similarity">
    <text evidence="2 6">Belongs to the FKBP-type PPIase family.</text>
</comment>
<comment type="catalytic activity">
    <reaction evidence="1 5 6">
        <text>[protein]-peptidylproline (omega=180) = [protein]-peptidylproline (omega=0)</text>
        <dbReference type="Rhea" id="RHEA:16237"/>
        <dbReference type="Rhea" id="RHEA-COMP:10747"/>
        <dbReference type="Rhea" id="RHEA-COMP:10748"/>
        <dbReference type="ChEBI" id="CHEBI:83833"/>
        <dbReference type="ChEBI" id="CHEBI:83834"/>
        <dbReference type="EC" id="5.2.1.8"/>
    </reaction>
</comment>
<comment type="caution">
    <text evidence="8">The sequence shown here is derived from an EMBL/GenBank/DDBJ whole genome shotgun (WGS) entry which is preliminary data.</text>
</comment>
<feature type="domain" description="PPIase FKBP-type" evidence="7">
    <location>
        <begin position="40"/>
        <end position="129"/>
    </location>
</feature>
<dbReference type="GO" id="GO:0003755">
    <property type="term" value="F:peptidyl-prolyl cis-trans isomerase activity"/>
    <property type="evidence" value="ECO:0007669"/>
    <property type="project" value="UniProtKB-EC"/>
</dbReference>
<name>A0ABV8R039_9MICC</name>
<evidence type="ECO:0000259" key="7">
    <source>
        <dbReference type="PROSITE" id="PS50059"/>
    </source>
</evidence>
<dbReference type="InterPro" id="IPR046357">
    <property type="entry name" value="PPIase_dom_sf"/>
</dbReference>
<reference evidence="9" key="1">
    <citation type="journal article" date="2019" name="Int. J. Syst. Evol. Microbiol.">
        <title>The Global Catalogue of Microorganisms (GCM) 10K type strain sequencing project: providing services to taxonomists for standard genome sequencing and annotation.</title>
        <authorList>
            <consortium name="The Broad Institute Genomics Platform"/>
            <consortium name="The Broad Institute Genome Sequencing Center for Infectious Disease"/>
            <person name="Wu L."/>
            <person name="Ma J."/>
        </authorList>
    </citation>
    <scope>NUCLEOTIDE SEQUENCE [LARGE SCALE GENOMIC DNA]</scope>
    <source>
        <strain evidence="9">CGMCC 1.10698</strain>
    </source>
</reference>
<dbReference type="PANTHER" id="PTHR43811">
    <property type="entry name" value="FKBP-TYPE PEPTIDYL-PROLYL CIS-TRANS ISOMERASE FKPA"/>
    <property type="match status" value="1"/>
</dbReference>
<evidence type="ECO:0000256" key="2">
    <source>
        <dbReference type="ARBA" id="ARBA00006577"/>
    </source>
</evidence>
<dbReference type="Pfam" id="PF00254">
    <property type="entry name" value="FKBP_C"/>
    <property type="match status" value="1"/>
</dbReference>
<dbReference type="Gene3D" id="3.10.50.40">
    <property type="match status" value="1"/>
</dbReference>
<organism evidence="8 9">
    <name type="scientific">Arthrobacter cryoconiti</name>
    <dbReference type="NCBI Taxonomy" id="748907"/>
    <lineage>
        <taxon>Bacteria</taxon>
        <taxon>Bacillati</taxon>
        <taxon>Actinomycetota</taxon>
        <taxon>Actinomycetes</taxon>
        <taxon>Micrococcales</taxon>
        <taxon>Micrococcaceae</taxon>
        <taxon>Arthrobacter</taxon>
    </lineage>
</organism>
<accession>A0ABV8R039</accession>
<keyword evidence="9" id="KW-1185">Reference proteome</keyword>
<gene>
    <name evidence="8" type="ORF">ACFOW9_09535</name>
</gene>
<keyword evidence="3 5" id="KW-0697">Rotamase</keyword>